<dbReference type="Proteomes" id="UP000485562">
    <property type="component" value="Unassembled WGS sequence"/>
</dbReference>
<dbReference type="InterPro" id="IPR008269">
    <property type="entry name" value="Lon_proteolytic"/>
</dbReference>
<name>A0A1V6C8P4_UNCT6</name>
<reference evidence="4" key="1">
    <citation type="submission" date="2017-02" db="EMBL/GenBank/DDBJ databases">
        <title>Delving into the versatile metabolic prowess of the omnipresent phylum Bacteroidetes.</title>
        <authorList>
            <person name="Nobu M.K."/>
            <person name="Mei R."/>
            <person name="Narihiro T."/>
            <person name="Kuroda K."/>
            <person name="Liu W.-T."/>
        </authorList>
    </citation>
    <scope>NUCLEOTIDE SEQUENCE</scope>
    <source>
        <strain evidence="4">ADurb.Bin131</strain>
    </source>
</reference>
<dbReference type="InterPro" id="IPR046843">
    <property type="entry name" value="LonB_AAA-LID"/>
</dbReference>
<dbReference type="InterPro" id="IPR046844">
    <property type="entry name" value="Lon-like_helical"/>
</dbReference>
<dbReference type="GO" id="GO:0004176">
    <property type="term" value="F:ATP-dependent peptidase activity"/>
    <property type="evidence" value="ECO:0007669"/>
    <property type="project" value="UniProtKB-UniRule"/>
</dbReference>
<dbReference type="InterPro" id="IPR014721">
    <property type="entry name" value="Ribsml_uS5_D2-typ_fold_subgr"/>
</dbReference>
<dbReference type="Pfam" id="PF20437">
    <property type="entry name" value="LonC_helical"/>
    <property type="match status" value="1"/>
</dbReference>
<dbReference type="Pfam" id="PF20436">
    <property type="entry name" value="LonB_AAA-LID"/>
    <property type="match status" value="1"/>
</dbReference>
<keyword evidence="2 4" id="KW-0378">Hydrolase</keyword>
<evidence type="ECO:0000256" key="2">
    <source>
        <dbReference type="PROSITE-ProRule" id="PRU01122"/>
    </source>
</evidence>
<accession>A0A1V6C8P4</accession>
<dbReference type="GO" id="GO:0030163">
    <property type="term" value="P:protein catabolic process"/>
    <property type="evidence" value="ECO:0007669"/>
    <property type="project" value="InterPro"/>
</dbReference>
<comment type="similarity">
    <text evidence="2">Belongs to the peptidase S16 family.</text>
</comment>
<dbReference type="GO" id="GO:0006508">
    <property type="term" value="P:proteolysis"/>
    <property type="evidence" value="ECO:0007669"/>
    <property type="project" value="UniProtKB-KW"/>
</dbReference>
<dbReference type="Pfam" id="PF13654">
    <property type="entry name" value="AAA_32"/>
    <property type="match status" value="1"/>
</dbReference>
<feature type="active site" evidence="2">
    <location>
        <position position="696"/>
    </location>
</feature>
<feature type="active site" evidence="2">
    <location>
        <position position="653"/>
    </location>
</feature>
<protein>
    <recommendedName>
        <fullName evidence="2">endopeptidase La</fullName>
        <ecNumber evidence="2">3.4.21.53</ecNumber>
    </recommendedName>
</protein>
<dbReference type="GO" id="GO:0004252">
    <property type="term" value="F:serine-type endopeptidase activity"/>
    <property type="evidence" value="ECO:0007669"/>
    <property type="project" value="UniProtKB-UniRule"/>
</dbReference>
<dbReference type="SUPFAM" id="SSF54211">
    <property type="entry name" value="Ribosomal protein S5 domain 2-like"/>
    <property type="match status" value="1"/>
</dbReference>
<dbReference type="PROSITE" id="PS51786">
    <property type="entry name" value="LON_PROTEOLYTIC"/>
    <property type="match status" value="1"/>
</dbReference>
<gene>
    <name evidence="4" type="primary">lon</name>
    <name evidence="4" type="ORF">BWX89_01058</name>
</gene>
<proteinExistence type="inferred from homology"/>
<dbReference type="InterPro" id="IPR027065">
    <property type="entry name" value="Lon_Prtase"/>
</dbReference>
<dbReference type="SUPFAM" id="SSF52540">
    <property type="entry name" value="P-loop containing nucleoside triphosphate hydrolases"/>
    <property type="match status" value="1"/>
</dbReference>
<dbReference type="AlphaFoldDB" id="A0A1V6C8P4"/>
<keyword evidence="1 2" id="KW-0645">Protease</keyword>
<dbReference type="PANTHER" id="PTHR10046">
    <property type="entry name" value="ATP DEPENDENT LON PROTEASE FAMILY MEMBER"/>
    <property type="match status" value="1"/>
</dbReference>
<comment type="catalytic activity">
    <reaction evidence="2">
        <text>Hydrolysis of proteins in presence of ATP.</text>
        <dbReference type="EC" id="3.4.21.53"/>
    </reaction>
</comment>
<dbReference type="Gene3D" id="3.30.230.10">
    <property type="match status" value="1"/>
</dbReference>
<sequence length="809" mass="92024">MQKKSLSPEQVRVICDPGWLNFDTTADVPPIEGIIGQDRAARAIEFGLQIDQDGYNIYVSGIPGSGRTTSVESAVREIAKKRPVPDDWCYVYNFKEPDSPKCLRFPPGKAVIFRDDMETFVEELKIELPKAFEGKAYDEQKNLIIRKFQKEKEEIIREIEERAKNASFALKRASSGFVFVPLVEGKPLTDEDMEKLTEESRKEIKMKEEILVSELSEAFRKIRQADRSLREEIQKIEYETTLFTVSPRINELKEKYAEFPDVIEYLEEVQRDIIENPSEFEEKKDIEILPGLKSPVKENNLFKYKVNVFIDNSKTQGAPVVRETQSTYYNLTGRIEYRPALGAMLTDFTMIKPGALHKANGGYLILHILDVLRNYYAWEALKRTIKNKDIRIEDINEQFRIINTPTLKPQPIPANVKIILIGSPMIYYILYTYDEDFEKLFKVRADFSSIMDRDIEGVRQYAEFISRRVKEDKLKEFDKNAVAKIVEYGSRIVEDQKKLSTRFMEITDLLREANHWANIDSSEIVRQQHVQKAIEEKIYRSNLIEKRIEELMKDGIIMVDTDGEAVGQVNGLSVLSLGDYQFGKPSRITASVSIGKGGPIHIDREVKMSGTIHNKGFLILKGLFAEKFGRNFPLSFSATLCFEQVYEEIEGDSASSTEYYGLISGISEIPIKQGIAVTGSINQKGEVQPIGGVNEKIEGYYSICKIMGLTGNQGVIIPEKNSTHLMLKEEVVQAIQDGKFNVWAVKDVDEGIEILTGMPAGKIQEDGTYPEGTVNYVVSQKLMELARRAKELEKKLKVADDSGKTSNLS</sequence>
<keyword evidence="2" id="KW-0720">Serine protease</keyword>
<dbReference type="GO" id="GO:0005524">
    <property type="term" value="F:ATP binding"/>
    <property type="evidence" value="ECO:0007669"/>
    <property type="project" value="InterPro"/>
</dbReference>
<evidence type="ECO:0000313" key="4">
    <source>
        <dbReference type="EMBL" id="OQB73225.1"/>
    </source>
</evidence>
<dbReference type="InterPro" id="IPR041699">
    <property type="entry name" value="AAA_32"/>
</dbReference>
<evidence type="ECO:0000259" key="3">
    <source>
        <dbReference type="PROSITE" id="PS51786"/>
    </source>
</evidence>
<dbReference type="Pfam" id="PF05362">
    <property type="entry name" value="Lon_C"/>
    <property type="match status" value="1"/>
</dbReference>
<dbReference type="EMBL" id="MWDQ01000090">
    <property type="protein sequence ID" value="OQB73225.1"/>
    <property type="molecule type" value="Genomic_DNA"/>
</dbReference>
<dbReference type="Gene3D" id="1.10.8.60">
    <property type="match status" value="1"/>
</dbReference>
<comment type="caution">
    <text evidence="4">The sequence shown here is derived from an EMBL/GenBank/DDBJ whole genome shotgun (WGS) entry which is preliminary data.</text>
</comment>
<organism evidence="4">
    <name type="scientific">candidate division TA06 bacterium ADurb.Bin131</name>
    <dbReference type="NCBI Taxonomy" id="1852827"/>
    <lineage>
        <taxon>Bacteria</taxon>
        <taxon>Bacteria division TA06</taxon>
    </lineage>
</organism>
<dbReference type="EC" id="3.4.21.53" evidence="2"/>
<evidence type="ECO:0000256" key="1">
    <source>
        <dbReference type="ARBA" id="ARBA00022670"/>
    </source>
</evidence>
<dbReference type="Gene3D" id="3.40.50.300">
    <property type="entry name" value="P-loop containing nucleotide triphosphate hydrolases"/>
    <property type="match status" value="2"/>
</dbReference>
<dbReference type="PRINTS" id="PR00830">
    <property type="entry name" value="ENDOLAPTASE"/>
</dbReference>
<dbReference type="InterPro" id="IPR020568">
    <property type="entry name" value="Ribosomal_Su5_D2-typ_SF"/>
</dbReference>
<feature type="domain" description="Lon proteolytic" evidence="3">
    <location>
        <begin position="563"/>
        <end position="758"/>
    </location>
</feature>
<dbReference type="InterPro" id="IPR027417">
    <property type="entry name" value="P-loop_NTPase"/>
</dbReference>